<dbReference type="EMBL" id="PYGF01000015">
    <property type="protein sequence ID" value="PSL00502.1"/>
    <property type="molecule type" value="Genomic_DNA"/>
</dbReference>
<organism evidence="1 2">
    <name type="scientific">Cecembia rubra</name>
    <dbReference type="NCBI Taxonomy" id="1485585"/>
    <lineage>
        <taxon>Bacteria</taxon>
        <taxon>Pseudomonadati</taxon>
        <taxon>Bacteroidota</taxon>
        <taxon>Cytophagia</taxon>
        <taxon>Cytophagales</taxon>
        <taxon>Cyclobacteriaceae</taxon>
        <taxon>Cecembia</taxon>
    </lineage>
</organism>
<keyword evidence="2" id="KW-1185">Reference proteome</keyword>
<dbReference type="Proteomes" id="UP000240708">
    <property type="component" value="Unassembled WGS sequence"/>
</dbReference>
<sequence>MSFFCRSQAQQISLFDEETVLDITLSGDLDKLFKDRVGEATYLNLHLRYRDERGELVEIPIKSKTRGNFRRRKNVCTYPPLLLNFSKSTSSNSIFHQQDKVKLVMPCKMDKYVIREYYAYKLFNLISEKSFKVRLVRITLEDSSGKMKQEGPFYAFLIEEEEQLAKRNGIEVLKKDFLRPELVIKEDFLAMAVFQYLIGNTDWSVQYRQNIKLFSDQYQENIVAVPYDFDHAGIVSAPYAKPAEALKLSSVLERRYRGYCIQDMEKFEHVFTIFNERKDDIYELYTGSPYLEKSYINSTLKYLNAFYRTINSPRLAKVEFTYPCDPEGTGHVVIKGLREIEDQD</sequence>
<protein>
    <submittedName>
        <fullName evidence="1">Uncharacterized protein</fullName>
    </submittedName>
</protein>
<gene>
    <name evidence="1" type="ORF">CLV48_11554</name>
</gene>
<dbReference type="AlphaFoldDB" id="A0A2P8DTG2"/>
<evidence type="ECO:0000313" key="1">
    <source>
        <dbReference type="EMBL" id="PSL00502.1"/>
    </source>
</evidence>
<reference evidence="1 2" key="1">
    <citation type="submission" date="2018-03" db="EMBL/GenBank/DDBJ databases">
        <title>Genomic Encyclopedia of Archaeal and Bacterial Type Strains, Phase II (KMG-II): from individual species to whole genera.</title>
        <authorList>
            <person name="Goeker M."/>
        </authorList>
    </citation>
    <scope>NUCLEOTIDE SEQUENCE [LARGE SCALE GENOMIC DNA]</scope>
    <source>
        <strain evidence="1 2">DSM 28057</strain>
    </source>
</reference>
<dbReference type="OrthoDB" id="662693at2"/>
<evidence type="ECO:0000313" key="2">
    <source>
        <dbReference type="Proteomes" id="UP000240708"/>
    </source>
</evidence>
<accession>A0A2P8DTG2</accession>
<comment type="caution">
    <text evidence="1">The sequence shown here is derived from an EMBL/GenBank/DDBJ whole genome shotgun (WGS) entry which is preliminary data.</text>
</comment>
<name>A0A2P8DTG2_9BACT</name>
<proteinExistence type="predicted"/>